<dbReference type="AlphaFoldDB" id="A0A0V0QE05"/>
<dbReference type="SUPFAM" id="SSF48371">
    <property type="entry name" value="ARM repeat"/>
    <property type="match status" value="2"/>
</dbReference>
<protein>
    <submittedName>
        <fullName evidence="1">Armadillo-type fold</fullName>
    </submittedName>
</protein>
<dbReference type="OrthoDB" id="293959at2759"/>
<organism evidence="1 2">
    <name type="scientific">Pseudocohnilembus persalinus</name>
    <name type="common">Ciliate</name>
    <dbReference type="NCBI Taxonomy" id="266149"/>
    <lineage>
        <taxon>Eukaryota</taxon>
        <taxon>Sar</taxon>
        <taxon>Alveolata</taxon>
        <taxon>Ciliophora</taxon>
        <taxon>Intramacronucleata</taxon>
        <taxon>Oligohymenophorea</taxon>
        <taxon>Scuticociliatia</taxon>
        <taxon>Philasterida</taxon>
        <taxon>Pseudocohnilembidae</taxon>
        <taxon>Pseudocohnilembus</taxon>
    </lineage>
</organism>
<accession>A0A0V0QE05</accession>
<evidence type="ECO:0000313" key="1">
    <source>
        <dbReference type="EMBL" id="KRX00431.1"/>
    </source>
</evidence>
<dbReference type="InParanoid" id="A0A0V0QE05"/>
<dbReference type="Gene3D" id="1.25.10.10">
    <property type="entry name" value="Leucine-rich Repeat Variant"/>
    <property type="match status" value="2"/>
</dbReference>
<sequence length="538" mass="62537">MEDYYYQDIYLELKKRSPDQPLTFKELSELKKVQYKQFRQDPVFIQLLTKYSQDTKFQIRVCENSFLYRVLVPLMQRDNEKSVILAATQVLVYLSQNPETHQKILESRSLKPLKFLIEENLHYEITKNSIQILRNLVIPVFDDKDNFADAGRADFGQAVQNSALRRTLPAAAERDFDFVEVQKRQGNPVFSAENCRQSFGSRRSVAKTYREQDFRRQACKFISCLSWNQKFVQILIEHEVIDLLIISLNNNDKEQRIYSVFAMSNLSGSPDFHAKIKNINIKSLIKIFETEGTFQDGLRAVANSLANISLDQQFQHYFLKDPEKNILLRILKSSTDIILQQLIVIIFSNIANNPFLIPQLTQIEVLEIFLNLYKKNDMTLKGYTASIISSLSLNSEMKIYLKKIQFIKEIVSDIQTCTHSTSTKLLFSIIKMLNYSHDFHQEFLENNGLAVLLLFLNKKSDNFQAYLSCKALVILSKYKQNQQKLSEITVCTQIVNSSLVCKAIQKIQWNQVFFQSAFFQKTSNFNNAQWAQLASQKI</sequence>
<evidence type="ECO:0000313" key="2">
    <source>
        <dbReference type="Proteomes" id="UP000054937"/>
    </source>
</evidence>
<dbReference type="EMBL" id="LDAU01000189">
    <property type="protein sequence ID" value="KRX00431.1"/>
    <property type="molecule type" value="Genomic_DNA"/>
</dbReference>
<keyword evidence="2" id="KW-1185">Reference proteome</keyword>
<name>A0A0V0QE05_PSEPJ</name>
<dbReference type="Proteomes" id="UP000054937">
    <property type="component" value="Unassembled WGS sequence"/>
</dbReference>
<reference evidence="1 2" key="1">
    <citation type="journal article" date="2015" name="Sci. Rep.">
        <title>Genome of the facultative scuticociliatosis pathogen Pseudocohnilembus persalinus provides insight into its virulence through horizontal gene transfer.</title>
        <authorList>
            <person name="Xiong J."/>
            <person name="Wang G."/>
            <person name="Cheng J."/>
            <person name="Tian M."/>
            <person name="Pan X."/>
            <person name="Warren A."/>
            <person name="Jiang C."/>
            <person name="Yuan D."/>
            <person name="Miao W."/>
        </authorList>
    </citation>
    <scope>NUCLEOTIDE SEQUENCE [LARGE SCALE GENOMIC DNA]</scope>
    <source>
        <strain evidence="1">36N120E</strain>
    </source>
</reference>
<comment type="caution">
    <text evidence="1">The sequence shown here is derived from an EMBL/GenBank/DDBJ whole genome shotgun (WGS) entry which is preliminary data.</text>
</comment>
<gene>
    <name evidence="1" type="ORF">PPERSA_03164</name>
</gene>
<dbReference type="InterPro" id="IPR011989">
    <property type="entry name" value="ARM-like"/>
</dbReference>
<proteinExistence type="predicted"/>
<dbReference type="InterPro" id="IPR016024">
    <property type="entry name" value="ARM-type_fold"/>
</dbReference>